<dbReference type="NCBIfam" id="TIGR02115">
    <property type="entry name" value="potass_kdpF"/>
    <property type="match status" value="1"/>
</dbReference>
<dbReference type="InterPro" id="IPR011726">
    <property type="entry name" value="KdpF"/>
</dbReference>
<dbReference type="GO" id="GO:0005886">
    <property type="term" value="C:plasma membrane"/>
    <property type="evidence" value="ECO:0007669"/>
    <property type="project" value="InterPro"/>
</dbReference>
<evidence type="ECO:0000313" key="2">
    <source>
        <dbReference type="Proteomes" id="UP000276417"/>
    </source>
</evidence>
<gene>
    <name evidence="1" type="primary">kdpF</name>
    <name evidence="1" type="ORF">EHF33_15310</name>
</gene>
<dbReference type="KEGG" id="dph:EHF33_15310"/>
<dbReference type="AlphaFoldDB" id="A0A3G8YP85"/>
<organism evidence="1 2">
    <name type="scientific">Deinococcus psychrotolerans</name>
    <dbReference type="NCBI Taxonomy" id="2489213"/>
    <lineage>
        <taxon>Bacteria</taxon>
        <taxon>Thermotogati</taxon>
        <taxon>Deinococcota</taxon>
        <taxon>Deinococci</taxon>
        <taxon>Deinococcales</taxon>
        <taxon>Deinococcaceae</taxon>
        <taxon>Deinococcus</taxon>
    </lineage>
</organism>
<evidence type="ECO:0000313" key="1">
    <source>
        <dbReference type="EMBL" id="AZI44444.1"/>
    </source>
</evidence>
<proteinExistence type="predicted"/>
<dbReference type="EC" id="3.6.3.12" evidence="1"/>
<reference evidence="1 2" key="1">
    <citation type="submission" date="2018-11" db="EMBL/GenBank/DDBJ databases">
        <title>Deinococcus shelandsis sp. nov., isolated from South Shetland Islands soil of Antarctica.</title>
        <authorList>
            <person name="Tian J."/>
        </authorList>
    </citation>
    <scope>NUCLEOTIDE SEQUENCE [LARGE SCALE GENOMIC DNA]</scope>
    <source>
        <strain evidence="1 2">S14-83T</strain>
    </source>
</reference>
<keyword evidence="2" id="KW-1185">Reference proteome</keyword>
<dbReference type="GO" id="GO:0008556">
    <property type="term" value="F:P-type potassium transmembrane transporter activity"/>
    <property type="evidence" value="ECO:0007669"/>
    <property type="project" value="InterPro"/>
</dbReference>
<dbReference type="EMBL" id="CP034184">
    <property type="protein sequence ID" value="AZI44444.1"/>
    <property type="molecule type" value="Genomic_DNA"/>
</dbReference>
<accession>A0A3G8YP85</accession>
<dbReference type="GO" id="GO:0016787">
    <property type="term" value="F:hydrolase activity"/>
    <property type="evidence" value="ECO:0007669"/>
    <property type="project" value="UniProtKB-KW"/>
</dbReference>
<protein>
    <submittedName>
        <fullName evidence="1">K(+)-transporting ATPase subunit F</fullName>
        <ecNumber evidence="1">3.6.3.12</ecNumber>
    </submittedName>
</protein>
<dbReference type="Pfam" id="PF09604">
    <property type="entry name" value="Potass_KdpF"/>
    <property type="match status" value="1"/>
</dbReference>
<sequence>MNVFLLVMVVLLCGYLLYSLIRPDKF</sequence>
<dbReference type="Proteomes" id="UP000276417">
    <property type="component" value="Chromosome 2"/>
</dbReference>
<name>A0A3G8YP85_9DEIO</name>
<keyword evidence="1" id="KW-0378">Hydrolase</keyword>